<proteinExistence type="predicted"/>
<protein>
    <submittedName>
        <fullName evidence="1">Uncharacterized protein</fullName>
    </submittedName>
</protein>
<dbReference type="InterPro" id="IPR008727">
    <property type="entry name" value="PAAR_motif"/>
</dbReference>
<dbReference type="GeneID" id="77945865"/>
<name>A0A873WFV2_9CAUD</name>
<sequence length="137" mass="13829">MAALPIARFAGLTYGNHDIHPVPIPVPTPPSPVHPPTGGYSSNVFINGLPAHSTGNMCIPHTIPIIPPPPPHPDVLITGHPTVRINGGAAATTGSVTNFGAPVLGQFSHTVFMGGAPLVAATVSESGEVTQPPPPAP</sequence>
<evidence type="ECO:0000313" key="1">
    <source>
        <dbReference type="EMBL" id="QPB08266.1"/>
    </source>
</evidence>
<evidence type="ECO:0000313" key="2">
    <source>
        <dbReference type="Proteomes" id="UP000663288"/>
    </source>
</evidence>
<dbReference type="Proteomes" id="UP000663288">
    <property type="component" value="Segment"/>
</dbReference>
<dbReference type="Gene3D" id="2.60.200.60">
    <property type="match status" value="1"/>
</dbReference>
<dbReference type="KEGG" id="vg:77945865"/>
<accession>A0A873WFV2</accession>
<reference evidence="1" key="1">
    <citation type="submission" date="2020-10" db="EMBL/GenBank/DDBJ databases">
        <title>The Isolation and Genome Sequence of a Novel Cyanophage S-H9-1 from the Yellow Sea, China.</title>
        <authorList>
            <person name="Jiang T."/>
        </authorList>
    </citation>
    <scope>NUCLEOTIDE SEQUENCE</scope>
</reference>
<dbReference type="Pfam" id="PF05488">
    <property type="entry name" value="PAAR_motif"/>
    <property type="match status" value="1"/>
</dbReference>
<organism evidence="1 2">
    <name type="scientific">Synechococcus phage S-H9-1</name>
    <dbReference type="NCBI Taxonomy" id="2783674"/>
    <lineage>
        <taxon>Viruses</taxon>
        <taxon>Duplodnaviria</taxon>
        <taxon>Heunggongvirae</taxon>
        <taxon>Uroviricota</taxon>
        <taxon>Caudoviricetes</taxon>
        <taxon>Pantevenvirales</taxon>
        <taxon>Kyanoviridae</taxon>
        <taxon>Scyllavirus</taxon>
        <taxon>Scyllavirus aitchnine</taxon>
    </lineage>
</organism>
<keyword evidence="2" id="KW-1185">Reference proteome</keyword>
<dbReference type="EMBL" id="MW117966">
    <property type="protein sequence ID" value="QPB08266.1"/>
    <property type="molecule type" value="Genomic_DNA"/>
</dbReference>
<dbReference type="RefSeq" id="YP_010669682.1">
    <property type="nucleotide sequence ID" value="NC_070961.1"/>
</dbReference>